<protein>
    <submittedName>
        <fullName evidence="2">Uncharacterized protein</fullName>
    </submittedName>
</protein>
<name>A0A2P2JE04_RHIMU</name>
<reference evidence="2" key="1">
    <citation type="submission" date="2018-02" db="EMBL/GenBank/DDBJ databases">
        <title>Rhizophora mucronata_Transcriptome.</title>
        <authorList>
            <person name="Meera S.P."/>
            <person name="Sreeshan A."/>
            <person name="Augustine A."/>
        </authorList>
    </citation>
    <scope>NUCLEOTIDE SEQUENCE</scope>
    <source>
        <tissue evidence="2">Leaf</tissue>
    </source>
</reference>
<dbReference type="AlphaFoldDB" id="A0A2P2JE04"/>
<sequence>MSIIWDHLGPISGRECGHCRFKSYLVGQGCARDSIGSDPRKAHGARSGYTFWDSSKEMDEIDWEDGSSPILDSMGSHSAKGNKQMTNEDKVK</sequence>
<evidence type="ECO:0000313" key="2">
    <source>
        <dbReference type="EMBL" id="MBW91701.1"/>
    </source>
</evidence>
<accession>A0A2P2JE04</accession>
<evidence type="ECO:0000256" key="1">
    <source>
        <dbReference type="SAM" id="MobiDB-lite"/>
    </source>
</evidence>
<organism evidence="2">
    <name type="scientific">Rhizophora mucronata</name>
    <name type="common">Asiatic mangrove</name>
    <dbReference type="NCBI Taxonomy" id="61149"/>
    <lineage>
        <taxon>Eukaryota</taxon>
        <taxon>Viridiplantae</taxon>
        <taxon>Streptophyta</taxon>
        <taxon>Embryophyta</taxon>
        <taxon>Tracheophyta</taxon>
        <taxon>Spermatophyta</taxon>
        <taxon>Magnoliopsida</taxon>
        <taxon>eudicotyledons</taxon>
        <taxon>Gunneridae</taxon>
        <taxon>Pentapetalae</taxon>
        <taxon>rosids</taxon>
        <taxon>fabids</taxon>
        <taxon>Malpighiales</taxon>
        <taxon>Rhizophoraceae</taxon>
        <taxon>Rhizophora</taxon>
    </lineage>
</organism>
<proteinExistence type="predicted"/>
<feature type="compositionally biased region" description="Polar residues" evidence="1">
    <location>
        <begin position="75"/>
        <end position="85"/>
    </location>
</feature>
<feature type="region of interest" description="Disordered" evidence="1">
    <location>
        <begin position="62"/>
        <end position="92"/>
    </location>
</feature>
<dbReference type="EMBL" id="GGEC01011218">
    <property type="protein sequence ID" value="MBW91701.1"/>
    <property type="molecule type" value="Transcribed_RNA"/>
</dbReference>